<organism evidence="1 2">
    <name type="scientific">Rickenella mellea</name>
    <dbReference type="NCBI Taxonomy" id="50990"/>
    <lineage>
        <taxon>Eukaryota</taxon>
        <taxon>Fungi</taxon>
        <taxon>Dikarya</taxon>
        <taxon>Basidiomycota</taxon>
        <taxon>Agaricomycotina</taxon>
        <taxon>Agaricomycetes</taxon>
        <taxon>Hymenochaetales</taxon>
        <taxon>Rickenellaceae</taxon>
        <taxon>Rickenella</taxon>
    </lineage>
</organism>
<reference evidence="1 2" key="1">
    <citation type="submission" date="2018-06" db="EMBL/GenBank/DDBJ databases">
        <title>A transcriptomic atlas of mushroom development highlights an independent origin of complex multicellularity.</title>
        <authorList>
            <consortium name="DOE Joint Genome Institute"/>
            <person name="Krizsan K."/>
            <person name="Almasi E."/>
            <person name="Merenyi Z."/>
            <person name="Sahu N."/>
            <person name="Viragh M."/>
            <person name="Koszo T."/>
            <person name="Mondo S."/>
            <person name="Kiss B."/>
            <person name="Balint B."/>
            <person name="Kues U."/>
            <person name="Barry K."/>
            <person name="Hegedus J.C."/>
            <person name="Henrissat B."/>
            <person name="Johnson J."/>
            <person name="Lipzen A."/>
            <person name="Ohm R."/>
            <person name="Nagy I."/>
            <person name="Pangilinan J."/>
            <person name="Yan J."/>
            <person name="Xiong Y."/>
            <person name="Grigoriev I.V."/>
            <person name="Hibbett D.S."/>
            <person name="Nagy L.G."/>
        </authorList>
    </citation>
    <scope>NUCLEOTIDE SEQUENCE [LARGE SCALE GENOMIC DNA]</scope>
    <source>
        <strain evidence="1 2">SZMC22713</strain>
    </source>
</reference>
<evidence type="ECO:0000313" key="1">
    <source>
        <dbReference type="EMBL" id="TDL15061.1"/>
    </source>
</evidence>
<accession>A0A4Y7PJ78</accession>
<gene>
    <name evidence="1" type="ORF">BD410DRAFT_855976</name>
</gene>
<evidence type="ECO:0000313" key="2">
    <source>
        <dbReference type="Proteomes" id="UP000294933"/>
    </source>
</evidence>
<dbReference type="OrthoDB" id="3261136at2759"/>
<protein>
    <submittedName>
        <fullName evidence="1">Uncharacterized protein</fullName>
    </submittedName>
</protein>
<dbReference type="Proteomes" id="UP000294933">
    <property type="component" value="Unassembled WGS sequence"/>
</dbReference>
<name>A0A4Y7PJ78_9AGAM</name>
<sequence>MKLTRTTSPPKLNYRAVDWPEFMKDLDTTLKNLVEPRELTTEDEFYVGLSTSSSVGGSRSVITKHVPLSKPSAYSKRWWSVELKQKRNSTRRLAKRSYRRRSNQLDPAHNIFRIARNEYTEMIRKAKKDHWEEWLESIDDTTIWTANCFVS</sequence>
<dbReference type="EMBL" id="ML170292">
    <property type="protein sequence ID" value="TDL15061.1"/>
    <property type="molecule type" value="Genomic_DNA"/>
</dbReference>
<dbReference type="AlphaFoldDB" id="A0A4Y7PJ78"/>
<feature type="non-terminal residue" evidence="1">
    <location>
        <position position="151"/>
    </location>
</feature>
<keyword evidence="2" id="KW-1185">Reference proteome</keyword>
<dbReference type="VEuPathDB" id="FungiDB:BD410DRAFT_855976"/>
<proteinExistence type="predicted"/>